<sequence length="162" mass="17309">MVAAQGMISLPTPDDTVEFGQRLGRLLGAGDLVLLAGPLGAGKTVLVRGIAAGLGVKGRVSSPTFVIERVHKPGHEGGVPLVHVDAYRLIGHVEEVDDLDLDSDLTEAAVVIEWGEGLAEQLADDYLVVRLERRPDDTRIAHLEPHGAWTRRLNLLVSGYPG</sequence>
<evidence type="ECO:0000256" key="7">
    <source>
        <dbReference type="ARBA" id="ARBA00022741"/>
    </source>
</evidence>
<dbReference type="EMBL" id="JAAATY010000004">
    <property type="protein sequence ID" value="NRN64550.1"/>
    <property type="molecule type" value="Genomic_DNA"/>
</dbReference>
<reference evidence="12 13" key="1">
    <citation type="submission" date="2020-01" db="EMBL/GenBank/DDBJ databases">
        <title>Kibdelosporangium persica a novel Actinomycetes from a hot desert in Iran.</title>
        <authorList>
            <person name="Safaei N."/>
            <person name="Zaburannyi N."/>
            <person name="Mueller R."/>
            <person name="Wink J."/>
        </authorList>
    </citation>
    <scope>NUCLEOTIDE SEQUENCE [LARGE SCALE GENOMIC DNA]</scope>
    <source>
        <strain evidence="12 13">4NS15</strain>
    </source>
</reference>
<evidence type="ECO:0000256" key="6">
    <source>
        <dbReference type="ARBA" id="ARBA00022723"/>
    </source>
</evidence>
<evidence type="ECO:0000256" key="4">
    <source>
        <dbReference type="ARBA" id="ARBA00022490"/>
    </source>
</evidence>
<evidence type="ECO:0000256" key="5">
    <source>
        <dbReference type="ARBA" id="ARBA00022694"/>
    </source>
</evidence>
<dbReference type="NCBIfam" id="TIGR00150">
    <property type="entry name" value="T6A_YjeE"/>
    <property type="match status" value="1"/>
</dbReference>
<dbReference type="PANTHER" id="PTHR33540:SF2">
    <property type="entry name" value="TRNA THREONYLCARBAMOYLADENOSINE BIOSYNTHESIS PROTEIN TSAE"/>
    <property type="match status" value="1"/>
</dbReference>
<keyword evidence="7" id="KW-0547">Nucleotide-binding</keyword>
<dbReference type="InterPro" id="IPR003442">
    <property type="entry name" value="T6A_TsaE"/>
</dbReference>
<proteinExistence type="inferred from homology"/>
<evidence type="ECO:0000256" key="8">
    <source>
        <dbReference type="ARBA" id="ARBA00022840"/>
    </source>
</evidence>
<evidence type="ECO:0000256" key="10">
    <source>
        <dbReference type="ARBA" id="ARBA00024908"/>
    </source>
</evidence>
<name>A0ABX2F0L4_9PSEU</name>
<keyword evidence="13" id="KW-1185">Reference proteome</keyword>
<dbReference type="Gene3D" id="3.40.50.300">
    <property type="entry name" value="P-loop containing nucleotide triphosphate hydrolases"/>
    <property type="match status" value="1"/>
</dbReference>
<organism evidence="12 13">
    <name type="scientific">Kibdelosporangium persicum</name>
    <dbReference type="NCBI Taxonomy" id="2698649"/>
    <lineage>
        <taxon>Bacteria</taxon>
        <taxon>Bacillati</taxon>
        <taxon>Actinomycetota</taxon>
        <taxon>Actinomycetes</taxon>
        <taxon>Pseudonocardiales</taxon>
        <taxon>Pseudonocardiaceae</taxon>
        <taxon>Kibdelosporangium</taxon>
    </lineage>
</organism>
<comment type="function">
    <text evidence="10">Required for the formation of a threonylcarbamoyl group on adenosine at position 37 (t(6)A37) in tRNAs that read codons beginning with adenine. Is involved in the transfer of the threonylcarbamoyl moiety of threonylcarbamoyl-AMP (TC-AMP) to the N6 group of A37, together with TsaD and TsaB. TsaE seems to play an indirect role in the t(6)A biosynthesis pathway, possibly in regulating the core enzymatic function of TsaD.</text>
</comment>
<keyword evidence="6" id="KW-0479">Metal-binding</keyword>
<comment type="subcellular location">
    <subcellularLocation>
        <location evidence="1">Cytoplasm</location>
    </subcellularLocation>
</comment>
<dbReference type="InterPro" id="IPR027417">
    <property type="entry name" value="P-loop_NTPase"/>
</dbReference>
<gene>
    <name evidence="12" type="ORF">GC106_17560</name>
</gene>
<keyword evidence="9" id="KW-0460">Magnesium</keyword>
<evidence type="ECO:0000256" key="9">
    <source>
        <dbReference type="ARBA" id="ARBA00022842"/>
    </source>
</evidence>
<comment type="caution">
    <text evidence="12">The sequence shown here is derived from an EMBL/GenBank/DDBJ whole genome shotgun (WGS) entry which is preliminary data.</text>
</comment>
<dbReference type="Pfam" id="PF02367">
    <property type="entry name" value="TsaE"/>
    <property type="match status" value="1"/>
</dbReference>
<protein>
    <recommendedName>
        <fullName evidence="3">tRNA threonylcarbamoyladenosine biosynthesis protein TsaE</fullName>
    </recommendedName>
    <alternativeName>
        <fullName evidence="11">t(6)A37 threonylcarbamoyladenosine biosynthesis protein TsaE</fullName>
    </alternativeName>
</protein>
<keyword evidence="8" id="KW-0067">ATP-binding</keyword>
<evidence type="ECO:0000256" key="11">
    <source>
        <dbReference type="ARBA" id="ARBA00032441"/>
    </source>
</evidence>
<dbReference type="Proteomes" id="UP000763557">
    <property type="component" value="Unassembled WGS sequence"/>
</dbReference>
<accession>A0ABX2F0L4</accession>
<evidence type="ECO:0000256" key="2">
    <source>
        <dbReference type="ARBA" id="ARBA00007599"/>
    </source>
</evidence>
<dbReference type="PANTHER" id="PTHR33540">
    <property type="entry name" value="TRNA THREONYLCARBAMOYLADENOSINE BIOSYNTHESIS PROTEIN TSAE"/>
    <property type="match status" value="1"/>
</dbReference>
<comment type="similarity">
    <text evidence="2">Belongs to the TsaE family.</text>
</comment>
<dbReference type="SUPFAM" id="SSF52540">
    <property type="entry name" value="P-loop containing nucleoside triphosphate hydrolases"/>
    <property type="match status" value="1"/>
</dbReference>
<evidence type="ECO:0000256" key="1">
    <source>
        <dbReference type="ARBA" id="ARBA00004496"/>
    </source>
</evidence>
<evidence type="ECO:0000256" key="3">
    <source>
        <dbReference type="ARBA" id="ARBA00019010"/>
    </source>
</evidence>
<evidence type="ECO:0000313" key="12">
    <source>
        <dbReference type="EMBL" id="NRN64550.1"/>
    </source>
</evidence>
<keyword evidence="4" id="KW-0963">Cytoplasm</keyword>
<evidence type="ECO:0000313" key="13">
    <source>
        <dbReference type="Proteomes" id="UP000763557"/>
    </source>
</evidence>
<keyword evidence="5" id="KW-0819">tRNA processing</keyword>